<feature type="non-terminal residue" evidence="1">
    <location>
        <position position="1"/>
    </location>
</feature>
<proteinExistence type="predicted"/>
<accession>J9F7T3</accession>
<dbReference type="AlphaFoldDB" id="J9F7T3"/>
<gene>
    <name evidence="1" type="ORF">WUBG_03540</name>
</gene>
<name>J9F7T3_WUCBA</name>
<evidence type="ECO:0000313" key="2">
    <source>
        <dbReference type="Proteomes" id="UP000004810"/>
    </source>
</evidence>
<protein>
    <submittedName>
        <fullName evidence="1">Uncharacterized protein</fullName>
    </submittedName>
</protein>
<dbReference type="EMBL" id="ADBV01001094">
    <property type="protein sequence ID" value="EJW85552.1"/>
    <property type="molecule type" value="Genomic_DNA"/>
</dbReference>
<evidence type="ECO:0000313" key="1">
    <source>
        <dbReference type="EMBL" id="EJW85552.1"/>
    </source>
</evidence>
<sequence length="106" mass="11960">VRLNLAEEVLLARTGSVTANFVAHIHSYTEKYAKTCMHTNTEKGRYRVRQHIIRGFPGFGVVDNSNEELSIRTTCCCQLELSPTPVKQLTPPLASINYKVTFGYEQ</sequence>
<reference evidence="2" key="1">
    <citation type="submission" date="2012-08" db="EMBL/GenBank/DDBJ databases">
        <title>The Genome Sequence of Wuchereria bancrofti.</title>
        <authorList>
            <person name="Nutman T.B."/>
            <person name="Fink D.L."/>
            <person name="Russ C."/>
            <person name="Young S."/>
            <person name="Zeng Q."/>
            <person name="Koehrsen M."/>
            <person name="Alvarado L."/>
            <person name="Berlin A."/>
            <person name="Chapman S.B."/>
            <person name="Chen Z."/>
            <person name="Freedman E."/>
            <person name="Gellesch M."/>
            <person name="Goldberg J."/>
            <person name="Griggs A."/>
            <person name="Gujja S."/>
            <person name="Heilman E.R."/>
            <person name="Heiman D."/>
            <person name="Hepburn T."/>
            <person name="Howarth C."/>
            <person name="Jen D."/>
            <person name="Larson L."/>
            <person name="Lewis B."/>
            <person name="Mehta T."/>
            <person name="Park D."/>
            <person name="Pearson M."/>
            <person name="Roberts A."/>
            <person name="Saif S."/>
            <person name="Shea T."/>
            <person name="Shenoy N."/>
            <person name="Sisk P."/>
            <person name="Stolte C."/>
            <person name="Sykes S."/>
            <person name="Walk T."/>
            <person name="White J."/>
            <person name="Yandava C."/>
            <person name="Haas B."/>
            <person name="Henn M.R."/>
            <person name="Nusbaum C."/>
            <person name="Birren B."/>
        </authorList>
    </citation>
    <scope>NUCLEOTIDE SEQUENCE [LARGE SCALE GENOMIC DNA]</scope>
    <source>
        <strain evidence="2">NA</strain>
    </source>
</reference>
<comment type="caution">
    <text evidence="1">The sequence shown here is derived from an EMBL/GenBank/DDBJ whole genome shotgun (WGS) entry which is preliminary data.</text>
</comment>
<organism evidence="1 2">
    <name type="scientific">Wuchereria bancrofti</name>
    <dbReference type="NCBI Taxonomy" id="6293"/>
    <lineage>
        <taxon>Eukaryota</taxon>
        <taxon>Metazoa</taxon>
        <taxon>Ecdysozoa</taxon>
        <taxon>Nematoda</taxon>
        <taxon>Chromadorea</taxon>
        <taxon>Rhabditida</taxon>
        <taxon>Spirurina</taxon>
        <taxon>Spiruromorpha</taxon>
        <taxon>Filarioidea</taxon>
        <taxon>Onchocercidae</taxon>
        <taxon>Wuchereria</taxon>
    </lineage>
</organism>
<dbReference type="Proteomes" id="UP000004810">
    <property type="component" value="Unassembled WGS sequence"/>
</dbReference>